<name>A0A414NUQ2_9FIRM</name>
<dbReference type="OrthoDB" id="1665909at2"/>
<protein>
    <recommendedName>
        <fullName evidence="4">Beta-lactamase-inhibitor-like PepSY-like domain-containing protein</fullName>
    </recommendedName>
</protein>
<comment type="caution">
    <text evidence="2">The sequence shown here is derived from an EMBL/GenBank/DDBJ whole genome shotgun (WGS) entry which is preliminary data.</text>
</comment>
<evidence type="ECO:0000313" key="2">
    <source>
        <dbReference type="EMBL" id="RHF50846.1"/>
    </source>
</evidence>
<evidence type="ECO:0000256" key="1">
    <source>
        <dbReference type="SAM" id="SignalP"/>
    </source>
</evidence>
<reference evidence="2 3" key="1">
    <citation type="submission" date="2018-08" db="EMBL/GenBank/DDBJ databases">
        <title>A genome reference for cultivated species of the human gut microbiota.</title>
        <authorList>
            <person name="Zou Y."/>
            <person name="Xue W."/>
            <person name="Luo G."/>
        </authorList>
    </citation>
    <scope>NUCLEOTIDE SEQUENCE [LARGE SCALE GENOMIC DNA]</scope>
    <source>
        <strain evidence="2 3">AM25-21AC</strain>
    </source>
</reference>
<sequence>MKREMILMKKWIPSLAVGAALTMSTTIYAAAVPSSALVAGGIEYGASADYVQQVYGTPTEVETKHHSLWNGEVTEYEYGDSFELKFVDGYVRHIEISRHNGIKTAAGIEVGSTLDAVKAAYGEPDKIRGDKYIYYCDEDKSIGLVFEIENNKVDEIEMGYLD</sequence>
<evidence type="ECO:0008006" key="4">
    <source>
        <dbReference type="Google" id="ProtNLM"/>
    </source>
</evidence>
<dbReference type="Proteomes" id="UP000283442">
    <property type="component" value="Unassembled WGS sequence"/>
</dbReference>
<accession>A0A414NUQ2</accession>
<gene>
    <name evidence="2" type="ORF">DW674_09405</name>
</gene>
<feature type="chain" id="PRO_5019195373" description="Beta-lactamase-inhibitor-like PepSY-like domain-containing protein" evidence="1">
    <location>
        <begin position="30"/>
        <end position="162"/>
    </location>
</feature>
<organism evidence="2 3">
    <name type="scientific">Mitsuokella multacida</name>
    <dbReference type="NCBI Taxonomy" id="52226"/>
    <lineage>
        <taxon>Bacteria</taxon>
        <taxon>Bacillati</taxon>
        <taxon>Bacillota</taxon>
        <taxon>Negativicutes</taxon>
        <taxon>Selenomonadales</taxon>
        <taxon>Selenomonadaceae</taxon>
        <taxon>Mitsuokella</taxon>
    </lineage>
</organism>
<dbReference type="AlphaFoldDB" id="A0A414NUQ2"/>
<proteinExistence type="predicted"/>
<dbReference type="EMBL" id="QRHE01000010">
    <property type="protein sequence ID" value="RHF50846.1"/>
    <property type="molecule type" value="Genomic_DNA"/>
</dbReference>
<feature type="signal peptide" evidence="1">
    <location>
        <begin position="1"/>
        <end position="29"/>
    </location>
</feature>
<keyword evidence="1" id="KW-0732">Signal</keyword>
<evidence type="ECO:0000313" key="3">
    <source>
        <dbReference type="Proteomes" id="UP000283442"/>
    </source>
</evidence>